<keyword evidence="3" id="KW-1185">Reference proteome</keyword>
<feature type="compositionally biased region" description="Polar residues" evidence="1">
    <location>
        <begin position="23"/>
        <end position="32"/>
    </location>
</feature>
<dbReference type="GO" id="GO:0005811">
    <property type="term" value="C:lipid droplet"/>
    <property type="evidence" value="ECO:0007669"/>
    <property type="project" value="TreeGrafter"/>
</dbReference>
<name>A0A9W6T0L5_CANBO</name>
<dbReference type="PANTHER" id="PTHR28153:SF1">
    <property type="entry name" value="DUF4484 DOMAIN-CONTAINING PROTEIN"/>
    <property type="match status" value="1"/>
</dbReference>
<feature type="compositionally biased region" description="Low complexity" evidence="1">
    <location>
        <begin position="1"/>
        <end position="10"/>
    </location>
</feature>
<feature type="region of interest" description="Disordered" evidence="1">
    <location>
        <begin position="534"/>
        <end position="556"/>
    </location>
</feature>
<feature type="compositionally biased region" description="Low complexity" evidence="1">
    <location>
        <begin position="33"/>
        <end position="46"/>
    </location>
</feature>
<dbReference type="PANTHER" id="PTHR28153">
    <property type="entry name" value="PROTEIN, PUTATIVE-RELATED"/>
    <property type="match status" value="1"/>
</dbReference>
<dbReference type="AlphaFoldDB" id="A0A9W6T0L5"/>
<feature type="compositionally biased region" description="Low complexity" evidence="1">
    <location>
        <begin position="538"/>
        <end position="556"/>
    </location>
</feature>
<gene>
    <name evidence="2" type="ORF">Cboi02_000363400</name>
</gene>
<organism evidence="2 3">
    <name type="scientific">Candida boidinii</name>
    <name type="common">Yeast</name>
    <dbReference type="NCBI Taxonomy" id="5477"/>
    <lineage>
        <taxon>Eukaryota</taxon>
        <taxon>Fungi</taxon>
        <taxon>Dikarya</taxon>
        <taxon>Ascomycota</taxon>
        <taxon>Saccharomycotina</taxon>
        <taxon>Pichiomycetes</taxon>
        <taxon>Pichiales</taxon>
        <taxon>Pichiaceae</taxon>
        <taxon>Ogataea</taxon>
        <taxon>Ogataea/Candida clade</taxon>
    </lineage>
</organism>
<feature type="compositionally biased region" description="Low complexity" evidence="1">
    <location>
        <begin position="507"/>
        <end position="521"/>
    </location>
</feature>
<accession>A0A9W6T0L5</accession>
<feature type="region of interest" description="Disordered" evidence="1">
    <location>
        <begin position="365"/>
        <end position="399"/>
    </location>
</feature>
<dbReference type="InterPro" id="IPR018626">
    <property type="entry name" value="LCHN/Anr2"/>
</dbReference>
<evidence type="ECO:0000313" key="2">
    <source>
        <dbReference type="EMBL" id="GME72505.1"/>
    </source>
</evidence>
<dbReference type="EMBL" id="BSXN01001296">
    <property type="protein sequence ID" value="GME72505.1"/>
    <property type="molecule type" value="Genomic_DNA"/>
</dbReference>
<feature type="region of interest" description="Disordered" evidence="1">
    <location>
        <begin position="1"/>
        <end position="47"/>
    </location>
</feature>
<dbReference type="Pfam" id="PF09804">
    <property type="entry name" value="DENND11"/>
    <property type="match status" value="1"/>
</dbReference>
<evidence type="ECO:0000256" key="1">
    <source>
        <dbReference type="SAM" id="MobiDB-lite"/>
    </source>
</evidence>
<evidence type="ECO:0000313" key="3">
    <source>
        <dbReference type="Proteomes" id="UP001165120"/>
    </source>
</evidence>
<protein>
    <submittedName>
        <fullName evidence="2">Unnamed protein product</fullName>
    </submittedName>
</protein>
<reference evidence="2" key="1">
    <citation type="submission" date="2023-04" db="EMBL/GenBank/DDBJ databases">
        <title>Candida boidinii NBRC 10035.</title>
        <authorList>
            <person name="Ichikawa N."/>
            <person name="Sato H."/>
            <person name="Tonouchi N."/>
        </authorList>
    </citation>
    <scope>NUCLEOTIDE SEQUENCE</scope>
    <source>
        <strain evidence="2">NBRC 10035</strain>
    </source>
</reference>
<dbReference type="InterPro" id="IPR053056">
    <property type="entry name" value="Lipid_Metab_Assoc_Protein"/>
</dbReference>
<comment type="caution">
    <text evidence="2">The sequence shown here is derived from an EMBL/GenBank/DDBJ whole genome shotgun (WGS) entry which is preliminary data.</text>
</comment>
<sequence length="556" mass="62322">MAKNKNSSKNSNKKVLKNTTKVPNSNKATDNIASASSNSTTNTTNNGNIENQGFNIDKLLNNKNLPPISAIFLGKFDVHTGYTLKWFKNLDNLNNNKNLLDGLEFKILPSGLHSIEKDTICFIQPKFPTISTISENLKNKNNNFDSEESNCYYGISVFRQNSAHLKTTNNANGTATINRNDVKMYSLGILIDPIHANSFYNSNLLNSVTWKPKLFSSCWNYNKILDELLVEFMENTDAIISSNYLNFERFFENYKFMDLNNSNNKFKNIIKNVNYNRKKSISNINNSNESDKNLSLASSNTTSNITTNNSNTLNSTVATNSDHMILSLFKLIDDLGPSIFTIWKLALLRKKLILYAEAPPSSVELYSSTPTSTASTGETDNKHNNGHIENPDDYDDDDDSYHPKISDFSKFVYDISLLSSVPQEIKLSLLKSGISERKLNDLEILKPIYNLCVNDIDYLKKLDEGSHFIGSTTDQIILDKSSLYDYAVKIPSHYKKPNYQPSSVTDTPQTHTSTSVSSPSSLVTADYDANADSNVDGFNNKSSKSKFPSSNSIQKF</sequence>
<feature type="compositionally biased region" description="Polar residues" evidence="1">
    <location>
        <begin position="365"/>
        <end position="378"/>
    </location>
</feature>
<feature type="region of interest" description="Disordered" evidence="1">
    <location>
        <begin position="497"/>
        <end position="521"/>
    </location>
</feature>
<dbReference type="Proteomes" id="UP001165120">
    <property type="component" value="Unassembled WGS sequence"/>
</dbReference>
<proteinExistence type="predicted"/>